<evidence type="ECO:0000256" key="1">
    <source>
        <dbReference type="ARBA" id="ARBA00009670"/>
    </source>
</evidence>
<dbReference type="PANTHER" id="PTHR10566:SF113">
    <property type="entry name" value="PROTEIN ACTIVITY OF BC1 COMPLEX KINASE 7, CHLOROPLASTIC"/>
    <property type="match status" value="1"/>
</dbReference>
<evidence type="ECO:0000313" key="4">
    <source>
        <dbReference type="EMBL" id="MFD1332609.1"/>
    </source>
</evidence>
<dbReference type="EMBL" id="JBHTMX010000104">
    <property type="protein sequence ID" value="MFD1332609.1"/>
    <property type="molecule type" value="Genomic_DNA"/>
</dbReference>
<dbReference type="InterPro" id="IPR050154">
    <property type="entry name" value="UbiB_kinase"/>
</dbReference>
<keyword evidence="2" id="KW-1133">Transmembrane helix</keyword>
<dbReference type="GO" id="GO:0016301">
    <property type="term" value="F:kinase activity"/>
    <property type="evidence" value="ECO:0007669"/>
    <property type="project" value="UniProtKB-KW"/>
</dbReference>
<keyword evidence="2" id="KW-0812">Transmembrane</keyword>
<organism evidence="4 5">
    <name type="scientific">Methylopila musalis</name>
    <dbReference type="NCBI Taxonomy" id="1134781"/>
    <lineage>
        <taxon>Bacteria</taxon>
        <taxon>Pseudomonadati</taxon>
        <taxon>Pseudomonadota</taxon>
        <taxon>Alphaproteobacteria</taxon>
        <taxon>Hyphomicrobiales</taxon>
        <taxon>Methylopilaceae</taxon>
        <taxon>Methylopila</taxon>
    </lineage>
</organism>
<gene>
    <name evidence="4" type="ORF">ACFQ4O_11440</name>
</gene>
<comment type="caution">
    <text evidence="4">The sequence shown here is derived from an EMBL/GenBank/DDBJ whole genome shotgun (WGS) entry which is preliminary data.</text>
</comment>
<dbReference type="RefSeq" id="WP_378775822.1">
    <property type="nucleotide sequence ID" value="NZ_JBHTMX010000104.1"/>
</dbReference>
<feature type="transmembrane region" description="Helical" evidence="2">
    <location>
        <begin position="516"/>
        <end position="539"/>
    </location>
</feature>
<evidence type="ECO:0000256" key="2">
    <source>
        <dbReference type="SAM" id="Phobius"/>
    </source>
</evidence>
<dbReference type="Pfam" id="PF03109">
    <property type="entry name" value="ABC1"/>
    <property type="match status" value="1"/>
</dbReference>
<keyword evidence="4" id="KW-0808">Transferase</keyword>
<dbReference type="Proteomes" id="UP001597171">
    <property type="component" value="Unassembled WGS sequence"/>
</dbReference>
<proteinExistence type="inferred from homology"/>
<dbReference type="PANTHER" id="PTHR10566">
    <property type="entry name" value="CHAPERONE-ACTIVITY OF BC1 COMPLEX CABC1 -RELATED"/>
    <property type="match status" value="1"/>
</dbReference>
<evidence type="ECO:0000259" key="3">
    <source>
        <dbReference type="Pfam" id="PF03109"/>
    </source>
</evidence>
<protein>
    <submittedName>
        <fullName evidence="4">ABC1 kinase family protein</fullName>
    </submittedName>
</protein>
<evidence type="ECO:0000313" key="5">
    <source>
        <dbReference type="Proteomes" id="UP001597171"/>
    </source>
</evidence>
<name>A0ABW3Z8M1_9HYPH</name>
<comment type="similarity">
    <text evidence="1">Belongs to the protein kinase superfamily. ADCK protein kinase family.</text>
</comment>
<dbReference type="SUPFAM" id="SSF56112">
    <property type="entry name" value="Protein kinase-like (PK-like)"/>
    <property type="match status" value="1"/>
</dbReference>
<reference evidence="5" key="1">
    <citation type="journal article" date="2019" name="Int. J. Syst. Evol. Microbiol.">
        <title>The Global Catalogue of Microorganisms (GCM) 10K type strain sequencing project: providing services to taxonomists for standard genome sequencing and annotation.</title>
        <authorList>
            <consortium name="The Broad Institute Genomics Platform"/>
            <consortium name="The Broad Institute Genome Sequencing Center for Infectious Disease"/>
            <person name="Wu L."/>
            <person name="Ma J."/>
        </authorList>
    </citation>
    <scope>NUCLEOTIDE SEQUENCE [LARGE SCALE GENOMIC DNA]</scope>
    <source>
        <strain evidence="5">CCUG 61696</strain>
    </source>
</reference>
<accession>A0ABW3Z8M1</accession>
<keyword evidence="5" id="KW-1185">Reference proteome</keyword>
<feature type="domain" description="ABC1 atypical kinase-like" evidence="3">
    <location>
        <begin position="91"/>
        <end position="334"/>
    </location>
</feature>
<sequence>MSLLETSLVAMRDRKRLAEISAIALRYGVMDIFARLRIGRAAAQGASHDETAPERLRGLLDELGPTFTKLGQILSTRSDLLGPEWTDALEKLQSRVRPLPWDVVRAEMTEALGEAPEDVFAHIDPEPLAAGSIAQVHRARLSGGDEVVVKVRRPNLRPRIEADMRLLAHLTELAQARWPDIARFRPREIVRNLSAAMAEELDLAAEGRNNDLIAANLADRPGVRLPKIWRAFSSETLLVQEFIDGVAPNDAAALRAQGLDGRVLAERGAGAFLHMALVDGVFHADPHPGNLRALPDNGVAFIDFGMVGRLGARRREELLSLLAGIVDQDGGRIALLLMDWAGEPNSDLSRLEAGCDLFVARHGAPPLRLGAAVSDITALARENGLTLPPDLTLLFKALITADGVMRGLDPEFDAIRVATPIVRAQMQRMWSPAALARQGKALSMDVASLLRDLPGLFRLLNTRLRQGRIEARIELQGLERLSEDIRWAAIRVAVAIVTAAFALGLAPSLLTLGPPLAGLALGSWIGLALVATGLVWLILPRR</sequence>
<dbReference type="InterPro" id="IPR004147">
    <property type="entry name" value="ABC1_dom"/>
</dbReference>
<keyword evidence="2" id="KW-0472">Membrane</keyword>
<feature type="transmembrane region" description="Helical" evidence="2">
    <location>
        <begin position="488"/>
        <end position="510"/>
    </location>
</feature>
<keyword evidence="4" id="KW-0418">Kinase</keyword>
<dbReference type="CDD" id="cd05121">
    <property type="entry name" value="ABC1_ADCK3-like"/>
    <property type="match status" value="1"/>
</dbReference>
<dbReference type="InterPro" id="IPR011009">
    <property type="entry name" value="Kinase-like_dom_sf"/>
</dbReference>